<comment type="subunit">
    <text evidence="7">Part of the nuclear pore complex (NPC).</text>
</comment>
<keyword evidence="3" id="KW-0653">Protein transport</keyword>
<comment type="subcellular location">
    <subcellularLocation>
        <location evidence="7">Nucleus</location>
        <location evidence="7">Nuclear pore complex</location>
    </subcellularLocation>
    <subcellularLocation>
        <location evidence="7">Nucleus membrane</location>
    </subcellularLocation>
</comment>
<comment type="function">
    <text evidence="7">Functions as a component of the nuclear pore complex (NPC).</text>
</comment>
<keyword evidence="1 7" id="KW-0813">Transport</keyword>
<evidence type="ECO:0000256" key="1">
    <source>
        <dbReference type="ARBA" id="ARBA00022448"/>
    </source>
</evidence>
<evidence type="ECO:0000256" key="6">
    <source>
        <dbReference type="ARBA" id="ARBA00023242"/>
    </source>
</evidence>
<organism evidence="8 9">
    <name type="scientific">Paecilomyces lecythidis</name>
    <dbReference type="NCBI Taxonomy" id="3004212"/>
    <lineage>
        <taxon>Eukaryota</taxon>
        <taxon>Fungi</taxon>
        <taxon>Dikarya</taxon>
        <taxon>Ascomycota</taxon>
        <taxon>Pezizomycotina</taxon>
        <taxon>Eurotiomycetes</taxon>
        <taxon>Eurotiomycetidae</taxon>
        <taxon>Eurotiales</taxon>
        <taxon>Thermoascaceae</taxon>
        <taxon>Paecilomyces</taxon>
    </lineage>
</organism>
<keyword evidence="4 7" id="KW-0811">Translocation</keyword>
<evidence type="ECO:0000256" key="3">
    <source>
        <dbReference type="ARBA" id="ARBA00022927"/>
    </source>
</evidence>
<dbReference type="PANTHER" id="PTHR13003">
    <property type="entry name" value="NUP107-RELATED"/>
    <property type="match status" value="1"/>
</dbReference>
<dbReference type="Proteomes" id="UP001583193">
    <property type="component" value="Unassembled WGS sequence"/>
</dbReference>
<gene>
    <name evidence="8" type="primary">NUP84_1</name>
    <name evidence="8" type="ORF">Plec18167_001066</name>
</gene>
<proteinExistence type="inferred from homology"/>
<dbReference type="EMBL" id="JAVDPF010000002">
    <property type="protein sequence ID" value="KAL1885571.1"/>
    <property type="molecule type" value="Genomic_DNA"/>
</dbReference>
<dbReference type="PANTHER" id="PTHR13003:SF2">
    <property type="entry name" value="NUCLEAR PORE COMPLEX PROTEIN NUP107"/>
    <property type="match status" value="1"/>
</dbReference>
<accession>A0ABR3YB92</accession>
<evidence type="ECO:0000313" key="8">
    <source>
        <dbReference type="EMBL" id="KAL1885571.1"/>
    </source>
</evidence>
<evidence type="ECO:0000256" key="5">
    <source>
        <dbReference type="ARBA" id="ARBA00023132"/>
    </source>
</evidence>
<keyword evidence="2" id="KW-0509">mRNA transport</keyword>
<evidence type="ECO:0000256" key="7">
    <source>
        <dbReference type="RuleBase" id="RU365072"/>
    </source>
</evidence>
<keyword evidence="5 7" id="KW-0906">Nuclear pore complex</keyword>
<protein>
    <recommendedName>
        <fullName evidence="7">Nuclear pore complex protein</fullName>
    </recommendedName>
</protein>
<dbReference type="Gene3D" id="1.20.190.50">
    <property type="match status" value="1"/>
</dbReference>
<comment type="caution">
    <text evidence="8">The sequence shown here is derived from an EMBL/GenBank/DDBJ whole genome shotgun (WGS) entry which is preliminary data.</text>
</comment>
<comment type="similarity">
    <text evidence="7">Belongs to the nucleoporin Nup84/Nup107 family.</text>
</comment>
<evidence type="ECO:0000313" key="9">
    <source>
        <dbReference type="Proteomes" id="UP001583193"/>
    </source>
</evidence>
<dbReference type="Pfam" id="PF04121">
    <property type="entry name" value="Nup84_Nup100"/>
    <property type="match status" value="1"/>
</dbReference>
<dbReference type="InterPro" id="IPR007252">
    <property type="entry name" value="Nup84/Nup107"/>
</dbReference>
<keyword evidence="7" id="KW-0472">Membrane</keyword>
<reference evidence="8 9" key="1">
    <citation type="journal article" date="2024" name="IMA Fungus">
        <title>IMA Genome - F19 : A genome assembly and annotation guide to empower mycologists, including annotated draft genome sequences of Ceratocystis pirilliformis, Diaporthe australafricana, Fusarium ophioides, Paecilomyces lecythidis, and Sporothrix stenoceras.</title>
        <authorList>
            <person name="Aylward J."/>
            <person name="Wilson A.M."/>
            <person name="Visagie C.M."/>
            <person name="Spraker J."/>
            <person name="Barnes I."/>
            <person name="Buitendag C."/>
            <person name="Ceriani C."/>
            <person name="Del Mar Angel L."/>
            <person name="du Plessis D."/>
            <person name="Fuchs T."/>
            <person name="Gasser K."/>
            <person name="Kramer D."/>
            <person name="Li W."/>
            <person name="Munsamy K."/>
            <person name="Piso A."/>
            <person name="Price J.L."/>
            <person name="Sonnekus B."/>
            <person name="Thomas C."/>
            <person name="van der Nest A."/>
            <person name="van Dijk A."/>
            <person name="van Heerden A."/>
            <person name="van Vuuren N."/>
            <person name="Yilmaz N."/>
            <person name="Duong T.A."/>
            <person name="van der Merwe N.A."/>
            <person name="Wingfield M.J."/>
            <person name="Wingfield B.D."/>
        </authorList>
    </citation>
    <scope>NUCLEOTIDE SEQUENCE [LARGE SCALE GENOMIC DNA]</scope>
    <source>
        <strain evidence="8 9">CMW 18167</strain>
    </source>
</reference>
<sequence>MYEQSEMMREFEQLILAFDALEDFAITYEEFEQNKSSGEPNVIHELKDNLQASLVQLMERVNPLCFEWLTQARDQREAEQLEYIRSTYLPEVFLYYHNALYFAGHSLSAEYLVECVHLSTEIAGSPTLTSSFLSAGRMRELVDALALSSAALVKAPIPKNKRKLAHGARFDIWKIKFEGDDPTAIFRQP</sequence>
<keyword evidence="6 7" id="KW-0539">Nucleus</keyword>
<keyword evidence="9" id="KW-1185">Reference proteome</keyword>
<evidence type="ECO:0000256" key="2">
    <source>
        <dbReference type="ARBA" id="ARBA00022816"/>
    </source>
</evidence>
<name>A0ABR3YB92_9EURO</name>
<evidence type="ECO:0000256" key="4">
    <source>
        <dbReference type="ARBA" id="ARBA00023010"/>
    </source>
</evidence>